<dbReference type="RefSeq" id="XP_041220890.1">
    <property type="nucleotide sequence ID" value="XM_041367919.1"/>
</dbReference>
<dbReference type="AlphaFoldDB" id="A0AAD4DWB9"/>
<protein>
    <submittedName>
        <fullName evidence="1">Uncharacterized protein</fullName>
    </submittedName>
</protein>
<accession>A0AAD4DWB9</accession>
<evidence type="ECO:0000313" key="2">
    <source>
        <dbReference type="Proteomes" id="UP001195769"/>
    </source>
</evidence>
<name>A0AAD4DWB9_9AGAM</name>
<evidence type="ECO:0000313" key="1">
    <source>
        <dbReference type="EMBL" id="KAG1895314.1"/>
    </source>
</evidence>
<dbReference type="GeneID" id="64662217"/>
<proteinExistence type="predicted"/>
<dbReference type="EMBL" id="JABBWK010000068">
    <property type="protein sequence ID" value="KAG1895314.1"/>
    <property type="molecule type" value="Genomic_DNA"/>
</dbReference>
<organism evidence="1 2">
    <name type="scientific">Suillus fuscotomentosus</name>
    <dbReference type="NCBI Taxonomy" id="1912939"/>
    <lineage>
        <taxon>Eukaryota</taxon>
        <taxon>Fungi</taxon>
        <taxon>Dikarya</taxon>
        <taxon>Basidiomycota</taxon>
        <taxon>Agaricomycotina</taxon>
        <taxon>Agaricomycetes</taxon>
        <taxon>Agaricomycetidae</taxon>
        <taxon>Boletales</taxon>
        <taxon>Suillineae</taxon>
        <taxon>Suillaceae</taxon>
        <taxon>Suillus</taxon>
    </lineage>
</organism>
<keyword evidence="2" id="KW-1185">Reference proteome</keyword>
<sequence length="181" mass="19913">MYILSVDEPSVSRFSSSLDTSRSLPLSTTTSHIPIAGSLFVDWCHPGSLDDHWVFDCHLDHDNPAHYTLGVGDTIAVFRHSFISCGDHGPSLPAPAFTGVLTHIVGWGPSCVEFGVDVASIIDTPPTSIQLPLSFCRLSLLQRLWGWVFAWPRCHVYARHPLQATPSISMSEEITWATVDD</sequence>
<gene>
    <name evidence="1" type="ORF">F5891DRAFT_1194364</name>
</gene>
<reference evidence="1" key="1">
    <citation type="journal article" date="2020" name="New Phytol.">
        <title>Comparative genomics reveals dynamic genome evolution in host specialist ectomycorrhizal fungi.</title>
        <authorList>
            <person name="Lofgren L.A."/>
            <person name="Nguyen N.H."/>
            <person name="Vilgalys R."/>
            <person name="Ruytinx J."/>
            <person name="Liao H.L."/>
            <person name="Branco S."/>
            <person name="Kuo A."/>
            <person name="LaButti K."/>
            <person name="Lipzen A."/>
            <person name="Andreopoulos W."/>
            <person name="Pangilinan J."/>
            <person name="Riley R."/>
            <person name="Hundley H."/>
            <person name="Na H."/>
            <person name="Barry K."/>
            <person name="Grigoriev I.V."/>
            <person name="Stajich J.E."/>
            <person name="Kennedy P.G."/>
        </authorList>
    </citation>
    <scope>NUCLEOTIDE SEQUENCE</scope>
    <source>
        <strain evidence="1">FC203</strain>
    </source>
</reference>
<dbReference type="Proteomes" id="UP001195769">
    <property type="component" value="Unassembled WGS sequence"/>
</dbReference>
<comment type="caution">
    <text evidence="1">The sequence shown here is derived from an EMBL/GenBank/DDBJ whole genome shotgun (WGS) entry which is preliminary data.</text>
</comment>